<comment type="similarity">
    <text evidence="1">Belongs to the thioesterase PaaI family.</text>
</comment>
<comment type="caution">
    <text evidence="4">The sequence shown here is derived from an EMBL/GenBank/DDBJ whole genome shotgun (WGS) entry which is preliminary data.</text>
</comment>
<dbReference type="InterPro" id="IPR006683">
    <property type="entry name" value="Thioestr_dom"/>
</dbReference>
<evidence type="ECO:0000256" key="2">
    <source>
        <dbReference type="ARBA" id="ARBA00022801"/>
    </source>
</evidence>
<dbReference type="Proteomes" id="UP001183794">
    <property type="component" value="Unassembled WGS sequence"/>
</dbReference>
<reference evidence="4 5" key="1">
    <citation type="submission" date="2023-07" db="EMBL/GenBank/DDBJ databases">
        <title>Sequencing the genomes of 1000 actinobacteria strains.</title>
        <authorList>
            <person name="Klenk H.-P."/>
        </authorList>
    </citation>
    <scope>NUCLEOTIDE SEQUENCE [LARGE SCALE GENOMIC DNA]</scope>
    <source>
        <strain evidence="4 5">DSM 22966</strain>
    </source>
</reference>
<sequence length="139" mass="14693">MNSAQNASVREDSAFMKASGLVIETLEKTRATGYADLGEDQLMPKGVVHGGVYATIVETIGSAGASHAVSELGQYSVGVNNSTDFLRPSTGTHATVVAEALYQGRTQQLWQVVITDSATGKDLARGQLRVQNVPESPEQ</sequence>
<dbReference type="NCBIfam" id="TIGR00369">
    <property type="entry name" value="unchar_dom_1"/>
    <property type="match status" value="1"/>
</dbReference>
<feature type="domain" description="Thioesterase" evidence="3">
    <location>
        <begin position="46"/>
        <end position="117"/>
    </location>
</feature>
<dbReference type="PANTHER" id="PTHR43240">
    <property type="entry name" value="1,4-DIHYDROXY-2-NAPHTHOYL-COA THIOESTERASE 1"/>
    <property type="match status" value="1"/>
</dbReference>
<proteinExistence type="inferred from homology"/>
<dbReference type="Gene3D" id="3.10.129.10">
    <property type="entry name" value="Hotdog Thioesterase"/>
    <property type="match status" value="1"/>
</dbReference>
<protein>
    <submittedName>
        <fullName evidence="4">Uncharacterized protein (TIGR00369 family)</fullName>
    </submittedName>
</protein>
<dbReference type="InterPro" id="IPR029069">
    <property type="entry name" value="HotDog_dom_sf"/>
</dbReference>
<dbReference type="SUPFAM" id="SSF54637">
    <property type="entry name" value="Thioesterase/thiol ester dehydrase-isomerase"/>
    <property type="match status" value="1"/>
</dbReference>
<evidence type="ECO:0000313" key="4">
    <source>
        <dbReference type="EMBL" id="MDR7348391.1"/>
    </source>
</evidence>
<organism evidence="4 5">
    <name type="scientific">Enteractinococcus fodinae</name>
    <dbReference type="NCBI Taxonomy" id="684663"/>
    <lineage>
        <taxon>Bacteria</taxon>
        <taxon>Bacillati</taxon>
        <taxon>Actinomycetota</taxon>
        <taxon>Actinomycetes</taxon>
        <taxon>Micrococcales</taxon>
        <taxon>Micrococcaceae</taxon>
    </lineage>
</organism>
<keyword evidence="5" id="KW-1185">Reference proteome</keyword>
<dbReference type="EMBL" id="JAVDYJ010000001">
    <property type="protein sequence ID" value="MDR7348391.1"/>
    <property type="molecule type" value="Genomic_DNA"/>
</dbReference>
<dbReference type="CDD" id="cd03443">
    <property type="entry name" value="PaaI_thioesterase"/>
    <property type="match status" value="1"/>
</dbReference>
<dbReference type="Pfam" id="PF03061">
    <property type="entry name" value="4HBT"/>
    <property type="match status" value="1"/>
</dbReference>
<keyword evidence="2" id="KW-0378">Hydrolase</keyword>
<dbReference type="PANTHER" id="PTHR43240:SF5">
    <property type="entry name" value="1,4-DIHYDROXY-2-NAPHTHOYL-COA THIOESTERASE 1"/>
    <property type="match status" value="1"/>
</dbReference>
<dbReference type="InterPro" id="IPR003736">
    <property type="entry name" value="PAAI_dom"/>
</dbReference>
<accession>A0ABU2B554</accession>
<gene>
    <name evidence="4" type="ORF">J2S62_002648</name>
</gene>
<evidence type="ECO:0000313" key="5">
    <source>
        <dbReference type="Proteomes" id="UP001183794"/>
    </source>
</evidence>
<name>A0ABU2B554_9MICC</name>
<evidence type="ECO:0000259" key="3">
    <source>
        <dbReference type="Pfam" id="PF03061"/>
    </source>
</evidence>
<evidence type="ECO:0000256" key="1">
    <source>
        <dbReference type="ARBA" id="ARBA00008324"/>
    </source>
</evidence>
<dbReference type="RefSeq" id="WP_310175540.1">
    <property type="nucleotide sequence ID" value="NZ_BAABHE010000002.1"/>
</dbReference>